<dbReference type="Proteomes" id="UP000800082">
    <property type="component" value="Unassembled WGS sequence"/>
</dbReference>
<proteinExistence type="predicted"/>
<dbReference type="EMBL" id="ML978959">
    <property type="protein sequence ID" value="KAF1932194.1"/>
    <property type="molecule type" value="Genomic_DNA"/>
</dbReference>
<dbReference type="AlphaFoldDB" id="A0A6A5RYA3"/>
<dbReference type="InterPro" id="IPR021858">
    <property type="entry name" value="Fun_TF"/>
</dbReference>
<name>A0A6A5RYA3_9PLEO</name>
<protein>
    <recommendedName>
        <fullName evidence="4">Transcription factor domain-containing protein</fullName>
    </recommendedName>
</protein>
<dbReference type="GeneID" id="54352949"/>
<keyword evidence="3" id="KW-1185">Reference proteome</keyword>
<sequence length="658" mass="72343">MEGQDHNAKAVKRSQPTVPIQQDFLFVDASEAKASRQGRRNARSFVMQKARRARPWSTSKQAAKQRAQGSASPPSVGTPNSLSTPNTASSSPTSESSRNGYFPAFEQTSSGMFERGVCSNCQIFVARHGQTLCPKCVLLLPTGSVKEPNNSTLDPFGASALKLDREMSELLDHFVHEMVPGVIGVDVRRKSTLMKSEWFDIALSNKGFMHSLLSTAALHMFVFGKGTVKSILDHRAKAISAVNKALSTQDLAVRVSDATLGTVFNLLTVEEGLMMTHFKNEIPFNEQPNAMDMHLTGLREMLSLRGGLEAVGTNRILQAFILWHTTAHAIAHFNAPYPTTLTYIRAADLPHHPRGYSPNYSQHLVTLCCYAGLAKSLTELLESVLILAADLNAWYDDPESLLNALDVQNFSCSLECLLLAWIHEKEPLITPLEGALCVALIIFTVRTTEALKRPSDIHLLHFAASKRLESALNCTTRAEWQSCPDLLLWILSIGAISAECSAESAWFTHQSSLACAEFNIDSAEALLERLSTCGWVNYKLDDPVGRLWNRIVHLRLEPYLNVPSPNIGNADSPPGPLQNNLKETELTDWRTTDWAAIVAATPVQEAETSNAGVSWTVATATGSDDVFGDTLLHSRRDHGGYGLLCLYPVLLLRSLRLR</sequence>
<dbReference type="OrthoDB" id="4159781at2759"/>
<evidence type="ECO:0000313" key="3">
    <source>
        <dbReference type="Proteomes" id="UP000800082"/>
    </source>
</evidence>
<gene>
    <name evidence="2" type="ORF">M421DRAFT_55167</name>
</gene>
<evidence type="ECO:0008006" key="4">
    <source>
        <dbReference type="Google" id="ProtNLM"/>
    </source>
</evidence>
<evidence type="ECO:0000256" key="1">
    <source>
        <dbReference type="SAM" id="MobiDB-lite"/>
    </source>
</evidence>
<organism evidence="2 3">
    <name type="scientific">Didymella exigua CBS 183.55</name>
    <dbReference type="NCBI Taxonomy" id="1150837"/>
    <lineage>
        <taxon>Eukaryota</taxon>
        <taxon>Fungi</taxon>
        <taxon>Dikarya</taxon>
        <taxon>Ascomycota</taxon>
        <taxon>Pezizomycotina</taxon>
        <taxon>Dothideomycetes</taxon>
        <taxon>Pleosporomycetidae</taxon>
        <taxon>Pleosporales</taxon>
        <taxon>Pleosporineae</taxon>
        <taxon>Didymellaceae</taxon>
        <taxon>Didymella</taxon>
    </lineage>
</organism>
<dbReference type="PANTHER" id="PTHR37540">
    <property type="entry name" value="TRANSCRIPTION FACTOR (ACR-2), PUTATIVE-RELATED-RELATED"/>
    <property type="match status" value="1"/>
</dbReference>
<dbReference type="RefSeq" id="XP_033452442.1">
    <property type="nucleotide sequence ID" value="XM_033595282.1"/>
</dbReference>
<feature type="region of interest" description="Disordered" evidence="1">
    <location>
        <begin position="1"/>
        <end position="102"/>
    </location>
</feature>
<feature type="compositionally biased region" description="Polar residues" evidence="1">
    <location>
        <begin position="56"/>
        <end position="77"/>
    </location>
</feature>
<feature type="compositionally biased region" description="Low complexity" evidence="1">
    <location>
        <begin position="78"/>
        <end position="99"/>
    </location>
</feature>
<reference evidence="2" key="1">
    <citation type="journal article" date="2020" name="Stud. Mycol.">
        <title>101 Dothideomycetes genomes: a test case for predicting lifestyles and emergence of pathogens.</title>
        <authorList>
            <person name="Haridas S."/>
            <person name="Albert R."/>
            <person name="Binder M."/>
            <person name="Bloem J."/>
            <person name="Labutti K."/>
            <person name="Salamov A."/>
            <person name="Andreopoulos B."/>
            <person name="Baker S."/>
            <person name="Barry K."/>
            <person name="Bills G."/>
            <person name="Bluhm B."/>
            <person name="Cannon C."/>
            <person name="Castanera R."/>
            <person name="Culley D."/>
            <person name="Daum C."/>
            <person name="Ezra D."/>
            <person name="Gonzalez J."/>
            <person name="Henrissat B."/>
            <person name="Kuo A."/>
            <person name="Liang C."/>
            <person name="Lipzen A."/>
            <person name="Lutzoni F."/>
            <person name="Magnuson J."/>
            <person name="Mondo S."/>
            <person name="Nolan M."/>
            <person name="Ohm R."/>
            <person name="Pangilinan J."/>
            <person name="Park H.-J."/>
            <person name="Ramirez L."/>
            <person name="Alfaro M."/>
            <person name="Sun H."/>
            <person name="Tritt A."/>
            <person name="Yoshinaga Y."/>
            <person name="Zwiers L.-H."/>
            <person name="Turgeon B."/>
            <person name="Goodwin S."/>
            <person name="Spatafora J."/>
            <person name="Crous P."/>
            <person name="Grigoriev I."/>
        </authorList>
    </citation>
    <scope>NUCLEOTIDE SEQUENCE</scope>
    <source>
        <strain evidence="2">CBS 183.55</strain>
    </source>
</reference>
<accession>A0A6A5RYA3</accession>
<dbReference type="PANTHER" id="PTHR37540:SF5">
    <property type="entry name" value="TRANSCRIPTION FACTOR DOMAIN-CONTAINING PROTEIN"/>
    <property type="match status" value="1"/>
</dbReference>
<evidence type="ECO:0000313" key="2">
    <source>
        <dbReference type="EMBL" id="KAF1932194.1"/>
    </source>
</evidence>
<dbReference type="Pfam" id="PF11951">
    <property type="entry name" value="Fungal_trans_2"/>
    <property type="match status" value="1"/>
</dbReference>